<evidence type="ECO:0000259" key="2">
    <source>
        <dbReference type="PROSITE" id="PS50106"/>
    </source>
</evidence>
<accession>A0ABN9XTY8</accession>
<feature type="compositionally biased region" description="Basic and acidic residues" evidence="1">
    <location>
        <begin position="158"/>
        <end position="171"/>
    </location>
</feature>
<organism evidence="3 4">
    <name type="scientific">Prorocentrum cordatum</name>
    <dbReference type="NCBI Taxonomy" id="2364126"/>
    <lineage>
        <taxon>Eukaryota</taxon>
        <taxon>Sar</taxon>
        <taxon>Alveolata</taxon>
        <taxon>Dinophyceae</taxon>
        <taxon>Prorocentrales</taxon>
        <taxon>Prorocentraceae</taxon>
        <taxon>Prorocentrum</taxon>
    </lineage>
</organism>
<feature type="domain" description="PDZ" evidence="2">
    <location>
        <begin position="194"/>
        <end position="256"/>
    </location>
</feature>
<gene>
    <name evidence="3" type="ORF">PCOR1329_LOCUS79341</name>
</gene>
<proteinExistence type="predicted"/>
<feature type="region of interest" description="Disordered" evidence="1">
    <location>
        <begin position="451"/>
        <end position="482"/>
    </location>
</feature>
<dbReference type="Gene3D" id="2.30.42.10">
    <property type="match status" value="1"/>
</dbReference>
<reference evidence="3" key="1">
    <citation type="submission" date="2023-10" db="EMBL/GenBank/DDBJ databases">
        <authorList>
            <person name="Chen Y."/>
            <person name="Shah S."/>
            <person name="Dougan E. K."/>
            <person name="Thang M."/>
            <person name="Chan C."/>
        </authorList>
    </citation>
    <scope>NUCLEOTIDE SEQUENCE [LARGE SCALE GENOMIC DNA]</scope>
</reference>
<feature type="region of interest" description="Disordered" evidence="1">
    <location>
        <begin position="500"/>
        <end position="519"/>
    </location>
</feature>
<sequence>MRAPPSSPDLRVRRGHRPSHRPASTPPPFSCQGPPAAWGLFGAPALHFGDRRCLRFALAASLPCPCPSAPRGGPMRRAALAAALWRPAHRSLAAVLEEAPALSDEDWKSGLEDQSSYGALSNGSGTYDFDDLGEQFDVGHLLELDSAGMDSESYDGDDQGRSEDEAYNHREPIVNLLPEQRLQKHRQSYEADIVVKLSMTDMLRTGKVLGLKLNVDTDFQPVVIKKVKKKGLAQDWNEANPRNQIHVGDEIVRVNDITWHHNSKTFVQRIKGQYLAARHKTAGASPFLALYIQRPRIDKRNRTHMQREDMHHKEYALDYVATLSMPGDSISANMLEGMGWTLGSQNNKSWHPLTILDIFSDGAIANYNEHHPNSLICPGDEIVGINNISWHENSTRFLGRLESQYQRSRSTPAGHARSFELSFRRPRDVQEMFDAAFPVVEKVRWDTDDIKVRRSPTPGSAQGRQDGLGAPNQDLILDPRASWGGFTEGSPPWLALTRAARDGSDLPAEGKPMDVASAS</sequence>
<feature type="region of interest" description="Disordered" evidence="1">
    <location>
        <begin position="148"/>
        <end position="171"/>
    </location>
</feature>
<evidence type="ECO:0000256" key="1">
    <source>
        <dbReference type="SAM" id="MobiDB-lite"/>
    </source>
</evidence>
<dbReference type="InterPro" id="IPR001478">
    <property type="entry name" value="PDZ"/>
</dbReference>
<dbReference type="InterPro" id="IPR036034">
    <property type="entry name" value="PDZ_sf"/>
</dbReference>
<keyword evidence="4" id="KW-1185">Reference proteome</keyword>
<dbReference type="EMBL" id="CAUYUJ010021130">
    <property type="protein sequence ID" value="CAK0902868.1"/>
    <property type="molecule type" value="Genomic_DNA"/>
</dbReference>
<dbReference type="PROSITE" id="PS50106">
    <property type="entry name" value="PDZ"/>
    <property type="match status" value="1"/>
</dbReference>
<evidence type="ECO:0000313" key="3">
    <source>
        <dbReference type="EMBL" id="CAK0902868.1"/>
    </source>
</evidence>
<evidence type="ECO:0000313" key="4">
    <source>
        <dbReference type="Proteomes" id="UP001189429"/>
    </source>
</evidence>
<comment type="caution">
    <text evidence="3">The sequence shown here is derived from an EMBL/GenBank/DDBJ whole genome shotgun (WGS) entry which is preliminary data.</text>
</comment>
<protein>
    <recommendedName>
        <fullName evidence="2">PDZ domain-containing protein</fullName>
    </recommendedName>
</protein>
<feature type="region of interest" description="Disordered" evidence="1">
    <location>
        <begin position="1"/>
        <end position="30"/>
    </location>
</feature>
<name>A0ABN9XTY8_9DINO</name>
<dbReference type="Proteomes" id="UP001189429">
    <property type="component" value="Unassembled WGS sequence"/>
</dbReference>